<dbReference type="NCBIfam" id="TIGR04366">
    <property type="entry name" value="cupin_WbuC"/>
    <property type="match status" value="1"/>
</dbReference>
<dbReference type="InterPro" id="IPR014710">
    <property type="entry name" value="RmlC-like_jellyroll"/>
</dbReference>
<dbReference type="Gene3D" id="2.60.120.10">
    <property type="entry name" value="Jelly Rolls"/>
    <property type="match status" value="1"/>
</dbReference>
<protein>
    <submittedName>
        <fullName evidence="2">WbuC family cupin fold metalloprotein</fullName>
    </submittedName>
</protein>
<sequence>MKKPLLIDQSLLDAVSLEASQSPRRRKNRNFHDDEAALAHRLLNAIEPGSYLIPHRHVDPNKDETMVALRGRLGVVFFDDAGQVQQTLVLTPAGGTCGVNIPYGVYHTVLALDRGTVLLETKAGPYRPLGDDERAPWAPAEGEPAADAYAQALSERFAVD</sequence>
<comment type="caution">
    <text evidence="2">The sequence shown here is derived from an EMBL/GenBank/DDBJ whole genome shotgun (WGS) entry which is preliminary data.</text>
</comment>
<proteinExistence type="predicted"/>
<feature type="domain" description="Cupin fold metalloprotein WbuC cupin" evidence="1">
    <location>
        <begin position="7"/>
        <end position="90"/>
    </location>
</feature>
<dbReference type="InterPro" id="IPR011051">
    <property type="entry name" value="RmlC_Cupin_sf"/>
</dbReference>
<dbReference type="InterPro" id="IPR027565">
    <property type="entry name" value="Cupin_WbuC"/>
</dbReference>
<gene>
    <name evidence="2" type="ORF">IPK02_07390</name>
</gene>
<dbReference type="AlphaFoldDB" id="A0A935TCA3"/>
<evidence type="ECO:0000259" key="1">
    <source>
        <dbReference type="Pfam" id="PF19480"/>
    </source>
</evidence>
<reference evidence="2 3" key="1">
    <citation type="submission" date="2020-10" db="EMBL/GenBank/DDBJ databases">
        <title>Connecting structure to function with the recovery of over 1000 high-quality activated sludge metagenome-assembled genomes encoding full-length rRNA genes using long-read sequencing.</title>
        <authorList>
            <person name="Singleton C.M."/>
            <person name="Petriglieri F."/>
            <person name="Kristensen J.M."/>
            <person name="Kirkegaard R.H."/>
            <person name="Michaelsen T.Y."/>
            <person name="Andersen M.H."/>
            <person name="Karst S.M."/>
            <person name="Dueholm M.S."/>
            <person name="Nielsen P.H."/>
            <person name="Albertsen M."/>
        </authorList>
    </citation>
    <scope>NUCLEOTIDE SEQUENCE [LARGE SCALE GENOMIC DNA]</scope>
    <source>
        <strain evidence="2">Fred_18-Q3-R57-64_BAT3C.720</strain>
    </source>
</reference>
<evidence type="ECO:0000313" key="3">
    <source>
        <dbReference type="Proteomes" id="UP000706151"/>
    </source>
</evidence>
<dbReference type="Proteomes" id="UP000706151">
    <property type="component" value="Unassembled WGS sequence"/>
</dbReference>
<organism evidence="2 3">
    <name type="scientific">Candidatus Accumulibacter affinis</name>
    <dbReference type="NCBI Taxonomy" id="2954384"/>
    <lineage>
        <taxon>Bacteria</taxon>
        <taxon>Pseudomonadati</taxon>
        <taxon>Pseudomonadota</taxon>
        <taxon>Betaproteobacteria</taxon>
        <taxon>Candidatus Accumulibacter</taxon>
    </lineage>
</organism>
<evidence type="ECO:0000313" key="2">
    <source>
        <dbReference type="EMBL" id="MBK7953782.1"/>
    </source>
</evidence>
<dbReference type="CDD" id="cd07005">
    <property type="entry name" value="cupin_WbuC-like"/>
    <property type="match status" value="1"/>
</dbReference>
<name>A0A935TCA3_9PROT</name>
<accession>A0A935TCA3</accession>
<dbReference type="InterPro" id="IPR046058">
    <property type="entry name" value="WbuC_cupin"/>
</dbReference>
<dbReference type="SUPFAM" id="SSF51182">
    <property type="entry name" value="RmlC-like cupins"/>
    <property type="match status" value="1"/>
</dbReference>
<dbReference type="Pfam" id="PF19480">
    <property type="entry name" value="DUF6016"/>
    <property type="match status" value="1"/>
</dbReference>
<dbReference type="EMBL" id="JADJOT010000007">
    <property type="protein sequence ID" value="MBK7953782.1"/>
    <property type="molecule type" value="Genomic_DNA"/>
</dbReference>